<dbReference type="Proteomes" id="UP000242146">
    <property type="component" value="Unassembled WGS sequence"/>
</dbReference>
<evidence type="ECO:0000313" key="3">
    <source>
        <dbReference type="Proteomes" id="UP000242146"/>
    </source>
</evidence>
<dbReference type="OrthoDB" id="2422919at2759"/>
<comment type="caution">
    <text evidence="2">The sequence shown here is derived from an EMBL/GenBank/DDBJ whole genome shotgun (WGS) entry which is preliminary data.</text>
</comment>
<dbReference type="STRING" id="101127.A0A1X2GY61"/>
<proteinExistence type="predicted"/>
<keyword evidence="3" id="KW-1185">Reference proteome</keyword>
<feature type="non-terminal residue" evidence="2">
    <location>
        <position position="1"/>
    </location>
</feature>
<gene>
    <name evidence="2" type="ORF">DM01DRAFT_257717</name>
</gene>
<reference evidence="2 3" key="1">
    <citation type="submission" date="2016-07" db="EMBL/GenBank/DDBJ databases">
        <title>Pervasive Adenine N6-methylation of Active Genes in Fungi.</title>
        <authorList>
            <consortium name="DOE Joint Genome Institute"/>
            <person name="Mondo S.J."/>
            <person name="Dannebaum R.O."/>
            <person name="Kuo R.C."/>
            <person name="Labutti K."/>
            <person name="Haridas S."/>
            <person name="Kuo A."/>
            <person name="Salamov A."/>
            <person name="Ahrendt S.R."/>
            <person name="Lipzen A."/>
            <person name="Sullivan W."/>
            <person name="Andreopoulos W.B."/>
            <person name="Clum A."/>
            <person name="Lindquist E."/>
            <person name="Daum C."/>
            <person name="Ramamoorthy G.K."/>
            <person name="Gryganskyi A."/>
            <person name="Culley D."/>
            <person name="Magnuson J.K."/>
            <person name="James T.Y."/>
            <person name="O'Malley M.A."/>
            <person name="Stajich J.E."/>
            <person name="Spatafora J.W."/>
            <person name="Visel A."/>
            <person name="Grigoriev I.V."/>
        </authorList>
    </citation>
    <scope>NUCLEOTIDE SEQUENCE [LARGE SCALE GENOMIC DNA]</scope>
    <source>
        <strain evidence="2 3">NRRL 3301</strain>
    </source>
</reference>
<evidence type="ECO:0000313" key="2">
    <source>
        <dbReference type="EMBL" id="ORX63028.1"/>
    </source>
</evidence>
<accession>A0A1X2GY61</accession>
<protein>
    <submittedName>
        <fullName evidence="2">Uncharacterized protein</fullName>
    </submittedName>
</protein>
<feature type="region of interest" description="Disordered" evidence="1">
    <location>
        <begin position="81"/>
        <end position="142"/>
    </location>
</feature>
<sequence>TRLEIDNAYLSQQNQHLERELSFARYTINAFKSIAQQKEASLQETQMELERAYARIKMLGVSVMRQQELLMQQQRQLQQLDDKPTLIMDLDSSDDQHELSDEEDQVDQVPSRRPSNIMSKLTLRQPPTMVFEQPTAAGPASF</sequence>
<name>A0A1X2GY61_9FUNG</name>
<dbReference type="EMBL" id="MCGT01000001">
    <property type="protein sequence ID" value="ORX63028.1"/>
    <property type="molecule type" value="Genomic_DNA"/>
</dbReference>
<dbReference type="AlphaFoldDB" id="A0A1X2GY61"/>
<evidence type="ECO:0000256" key="1">
    <source>
        <dbReference type="SAM" id="MobiDB-lite"/>
    </source>
</evidence>
<organism evidence="2 3">
    <name type="scientific">Hesseltinella vesiculosa</name>
    <dbReference type="NCBI Taxonomy" id="101127"/>
    <lineage>
        <taxon>Eukaryota</taxon>
        <taxon>Fungi</taxon>
        <taxon>Fungi incertae sedis</taxon>
        <taxon>Mucoromycota</taxon>
        <taxon>Mucoromycotina</taxon>
        <taxon>Mucoromycetes</taxon>
        <taxon>Mucorales</taxon>
        <taxon>Cunninghamellaceae</taxon>
        <taxon>Hesseltinella</taxon>
    </lineage>
</organism>